<dbReference type="Gene3D" id="1.10.10.10">
    <property type="entry name" value="Winged helix-like DNA-binding domain superfamily/Winged helix DNA-binding domain"/>
    <property type="match status" value="1"/>
</dbReference>
<dbReference type="SUPFAM" id="SSF46894">
    <property type="entry name" value="C-terminal effector domain of the bipartite response regulators"/>
    <property type="match status" value="1"/>
</dbReference>
<evidence type="ECO:0000256" key="1">
    <source>
        <dbReference type="ARBA" id="ARBA00023015"/>
    </source>
</evidence>
<accession>A0A9D1UZ04</accession>
<dbReference type="PANTHER" id="PTHR44688:SF16">
    <property type="entry name" value="DNA-BINDING TRANSCRIPTIONAL ACTIVATOR DEVR_DOSR"/>
    <property type="match status" value="1"/>
</dbReference>
<dbReference type="SMART" id="SM00421">
    <property type="entry name" value="HTH_LUXR"/>
    <property type="match status" value="1"/>
</dbReference>
<sequence length="204" mass="23007">MQEDDVLKMAIAETSVIVRTGLALVLKRMQGMKILPIEVVSPESLADCMRLHKPDVLIINPAFPGYFDIRKFREDPQHAGVKCIALLCSMGDNSILKYYDDTFSLYDDPEDMKEKLNRMLNLSGQEDGRGGQEVLSSREKEIVTCVVKGMTNKEIADALFLSTHTVITHRRNIARKLQIHSPAGLTIYAIVNKLVEIQDIKDYL</sequence>
<dbReference type="InterPro" id="IPR000792">
    <property type="entry name" value="Tscrpt_reg_LuxR_C"/>
</dbReference>
<dbReference type="Proteomes" id="UP000824202">
    <property type="component" value="Unassembled WGS sequence"/>
</dbReference>
<reference evidence="5" key="2">
    <citation type="submission" date="2021-04" db="EMBL/GenBank/DDBJ databases">
        <authorList>
            <person name="Gilroy R."/>
        </authorList>
    </citation>
    <scope>NUCLEOTIDE SEQUENCE</scope>
    <source>
        <strain evidence="5">23274</strain>
    </source>
</reference>
<organism evidence="5 6">
    <name type="scientific">Candidatus Odoribacter faecigallinarum</name>
    <dbReference type="NCBI Taxonomy" id="2838706"/>
    <lineage>
        <taxon>Bacteria</taxon>
        <taxon>Pseudomonadati</taxon>
        <taxon>Bacteroidota</taxon>
        <taxon>Bacteroidia</taxon>
        <taxon>Bacteroidales</taxon>
        <taxon>Odoribacteraceae</taxon>
        <taxon>Odoribacter</taxon>
    </lineage>
</organism>
<dbReference type="PRINTS" id="PR00038">
    <property type="entry name" value="HTHLUXR"/>
</dbReference>
<keyword evidence="3" id="KW-0804">Transcription</keyword>
<keyword evidence="1" id="KW-0805">Transcription regulation</keyword>
<dbReference type="GO" id="GO:0006355">
    <property type="term" value="P:regulation of DNA-templated transcription"/>
    <property type="evidence" value="ECO:0007669"/>
    <property type="project" value="InterPro"/>
</dbReference>
<dbReference type="AlphaFoldDB" id="A0A9D1UZ04"/>
<gene>
    <name evidence="5" type="ORF">H9863_03215</name>
</gene>
<dbReference type="PROSITE" id="PS00622">
    <property type="entry name" value="HTH_LUXR_1"/>
    <property type="match status" value="1"/>
</dbReference>
<proteinExistence type="predicted"/>
<protein>
    <submittedName>
        <fullName evidence="5">Response regulator transcription factor</fullName>
    </submittedName>
</protein>
<evidence type="ECO:0000256" key="3">
    <source>
        <dbReference type="ARBA" id="ARBA00023163"/>
    </source>
</evidence>
<dbReference type="InterPro" id="IPR036388">
    <property type="entry name" value="WH-like_DNA-bd_sf"/>
</dbReference>
<dbReference type="Pfam" id="PF00196">
    <property type="entry name" value="GerE"/>
    <property type="match status" value="1"/>
</dbReference>
<evidence type="ECO:0000313" key="5">
    <source>
        <dbReference type="EMBL" id="HIX03110.1"/>
    </source>
</evidence>
<evidence type="ECO:0000256" key="2">
    <source>
        <dbReference type="ARBA" id="ARBA00023125"/>
    </source>
</evidence>
<reference evidence="5" key="1">
    <citation type="journal article" date="2021" name="PeerJ">
        <title>Extensive microbial diversity within the chicken gut microbiome revealed by metagenomics and culture.</title>
        <authorList>
            <person name="Gilroy R."/>
            <person name="Ravi A."/>
            <person name="Getino M."/>
            <person name="Pursley I."/>
            <person name="Horton D.L."/>
            <person name="Alikhan N.F."/>
            <person name="Baker D."/>
            <person name="Gharbi K."/>
            <person name="Hall N."/>
            <person name="Watson M."/>
            <person name="Adriaenssens E.M."/>
            <person name="Foster-Nyarko E."/>
            <person name="Jarju S."/>
            <person name="Secka A."/>
            <person name="Antonio M."/>
            <person name="Oren A."/>
            <person name="Chaudhuri R.R."/>
            <person name="La Ragione R."/>
            <person name="Hildebrand F."/>
            <person name="Pallen M.J."/>
        </authorList>
    </citation>
    <scope>NUCLEOTIDE SEQUENCE</scope>
    <source>
        <strain evidence="5">23274</strain>
    </source>
</reference>
<feature type="domain" description="HTH luxR-type" evidence="4">
    <location>
        <begin position="128"/>
        <end position="193"/>
    </location>
</feature>
<evidence type="ECO:0000313" key="6">
    <source>
        <dbReference type="Proteomes" id="UP000824202"/>
    </source>
</evidence>
<dbReference type="InterPro" id="IPR016032">
    <property type="entry name" value="Sig_transdc_resp-reg_C-effctor"/>
</dbReference>
<evidence type="ECO:0000259" key="4">
    <source>
        <dbReference type="PROSITE" id="PS50043"/>
    </source>
</evidence>
<name>A0A9D1UZ04_9BACT</name>
<comment type="caution">
    <text evidence="5">The sequence shown here is derived from an EMBL/GenBank/DDBJ whole genome shotgun (WGS) entry which is preliminary data.</text>
</comment>
<dbReference type="GO" id="GO:0003677">
    <property type="term" value="F:DNA binding"/>
    <property type="evidence" value="ECO:0007669"/>
    <property type="project" value="UniProtKB-KW"/>
</dbReference>
<dbReference type="EMBL" id="DXFT01000063">
    <property type="protein sequence ID" value="HIX03110.1"/>
    <property type="molecule type" value="Genomic_DNA"/>
</dbReference>
<dbReference type="PANTHER" id="PTHR44688">
    <property type="entry name" value="DNA-BINDING TRANSCRIPTIONAL ACTIVATOR DEVR_DOSR"/>
    <property type="match status" value="1"/>
</dbReference>
<keyword evidence="2" id="KW-0238">DNA-binding</keyword>
<dbReference type="PROSITE" id="PS50043">
    <property type="entry name" value="HTH_LUXR_2"/>
    <property type="match status" value="1"/>
</dbReference>
<dbReference type="CDD" id="cd06170">
    <property type="entry name" value="LuxR_C_like"/>
    <property type="match status" value="1"/>
</dbReference>